<dbReference type="EC" id="3.4.-.-" evidence="8"/>
<evidence type="ECO:0000256" key="5">
    <source>
        <dbReference type="ARBA" id="ARBA00023124"/>
    </source>
</evidence>
<evidence type="ECO:0000313" key="10">
    <source>
        <dbReference type="Proteomes" id="UP000076567"/>
    </source>
</evidence>
<keyword evidence="7" id="KW-0456">Lyase</keyword>
<dbReference type="GO" id="GO:0003697">
    <property type="term" value="F:single-stranded DNA binding"/>
    <property type="evidence" value="ECO:0007669"/>
    <property type="project" value="InterPro"/>
</dbReference>
<dbReference type="RefSeq" id="WP_066237014.1">
    <property type="nucleotide sequence ID" value="NZ_LRFC01000001.1"/>
</dbReference>
<name>A0A163SM78_9BACL</name>
<accession>A0A163SM78</accession>
<comment type="similarity">
    <text evidence="1 8">Belongs to the SOS response-associated peptidase family.</text>
</comment>
<comment type="caution">
    <text evidence="9">The sequence shown here is derived from an EMBL/GenBank/DDBJ whole genome shotgun (WGS) entry which is preliminary data.</text>
</comment>
<keyword evidence="5" id="KW-0190">Covalent protein-DNA linkage</keyword>
<keyword evidence="6" id="KW-0238">DNA-binding</keyword>
<dbReference type="GO" id="GO:0106300">
    <property type="term" value="P:protein-DNA covalent cross-linking repair"/>
    <property type="evidence" value="ECO:0007669"/>
    <property type="project" value="InterPro"/>
</dbReference>
<evidence type="ECO:0000256" key="2">
    <source>
        <dbReference type="ARBA" id="ARBA00022670"/>
    </source>
</evidence>
<gene>
    <name evidence="9" type="ORF">AWM68_03785</name>
</gene>
<dbReference type="Pfam" id="PF02586">
    <property type="entry name" value="SRAP"/>
    <property type="match status" value="1"/>
</dbReference>
<dbReference type="AlphaFoldDB" id="A0A163SM78"/>
<keyword evidence="10" id="KW-1185">Reference proteome</keyword>
<dbReference type="SUPFAM" id="SSF143081">
    <property type="entry name" value="BB1717-like"/>
    <property type="match status" value="1"/>
</dbReference>
<keyword evidence="3" id="KW-0227">DNA damage</keyword>
<reference evidence="10" key="1">
    <citation type="submission" date="2016-01" db="EMBL/GenBank/DDBJ databases">
        <title>Draft genome of Chromobacterium sp. F49.</title>
        <authorList>
            <person name="Hong K.W."/>
        </authorList>
    </citation>
    <scope>NUCLEOTIDE SEQUENCE [LARGE SCALE GENOMIC DNA]</scope>
    <source>
        <strain evidence="10">P7IIIA</strain>
    </source>
</reference>
<dbReference type="InterPro" id="IPR003738">
    <property type="entry name" value="SRAP"/>
</dbReference>
<dbReference type="GO" id="GO:0016829">
    <property type="term" value="F:lyase activity"/>
    <property type="evidence" value="ECO:0007669"/>
    <property type="project" value="UniProtKB-KW"/>
</dbReference>
<evidence type="ECO:0000256" key="4">
    <source>
        <dbReference type="ARBA" id="ARBA00022801"/>
    </source>
</evidence>
<dbReference type="Gene3D" id="3.90.1680.10">
    <property type="entry name" value="SOS response associated peptidase-like"/>
    <property type="match status" value="1"/>
</dbReference>
<protein>
    <recommendedName>
        <fullName evidence="8">Abasic site processing protein</fullName>
        <ecNumber evidence="8">3.4.-.-</ecNumber>
    </recommendedName>
</protein>
<evidence type="ECO:0000256" key="8">
    <source>
        <dbReference type="RuleBase" id="RU364100"/>
    </source>
</evidence>
<dbReference type="Proteomes" id="UP000076567">
    <property type="component" value="Unassembled WGS sequence"/>
</dbReference>
<dbReference type="GO" id="GO:0008233">
    <property type="term" value="F:peptidase activity"/>
    <property type="evidence" value="ECO:0007669"/>
    <property type="project" value="UniProtKB-KW"/>
</dbReference>
<keyword evidence="4 8" id="KW-0378">Hydrolase</keyword>
<dbReference type="GO" id="GO:0006508">
    <property type="term" value="P:proteolysis"/>
    <property type="evidence" value="ECO:0007669"/>
    <property type="project" value="UniProtKB-KW"/>
</dbReference>
<evidence type="ECO:0000313" key="9">
    <source>
        <dbReference type="EMBL" id="KZE69398.1"/>
    </source>
</evidence>
<evidence type="ECO:0000256" key="6">
    <source>
        <dbReference type="ARBA" id="ARBA00023125"/>
    </source>
</evidence>
<evidence type="ECO:0000256" key="3">
    <source>
        <dbReference type="ARBA" id="ARBA00022763"/>
    </source>
</evidence>
<dbReference type="EMBL" id="LRFC01000001">
    <property type="protein sequence ID" value="KZE69398.1"/>
    <property type="molecule type" value="Genomic_DNA"/>
</dbReference>
<dbReference type="InterPro" id="IPR036590">
    <property type="entry name" value="SRAP-like"/>
</dbReference>
<dbReference type="PANTHER" id="PTHR13604">
    <property type="entry name" value="DC12-RELATED"/>
    <property type="match status" value="1"/>
</dbReference>
<organism evidence="9 10">
    <name type="scientific">Fictibacillus phosphorivorans</name>
    <dbReference type="NCBI Taxonomy" id="1221500"/>
    <lineage>
        <taxon>Bacteria</taxon>
        <taxon>Bacillati</taxon>
        <taxon>Bacillota</taxon>
        <taxon>Bacilli</taxon>
        <taxon>Bacillales</taxon>
        <taxon>Fictibacillaceae</taxon>
        <taxon>Fictibacillus</taxon>
    </lineage>
</organism>
<dbReference type="PANTHER" id="PTHR13604:SF0">
    <property type="entry name" value="ABASIC SITE PROCESSING PROTEIN HMCES"/>
    <property type="match status" value="1"/>
</dbReference>
<evidence type="ECO:0000256" key="1">
    <source>
        <dbReference type="ARBA" id="ARBA00008136"/>
    </source>
</evidence>
<proteinExistence type="inferred from homology"/>
<keyword evidence="2 8" id="KW-0645">Protease</keyword>
<dbReference type="OrthoDB" id="9782620at2"/>
<evidence type="ECO:0000256" key="7">
    <source>
        <dbReference type="ARBA" id="ARBA00023239"/>
    </source>
</evidence>
<sequence length="213" mass="24732">MCGRYMLYYDKDVIIDAFNIINEFDYEERFNIAPSQNILAIVKASNGNRAGYMKWGLIPKWANDSKIGNKLINARSETVDEKPSFKESFYQRRCLIPASGFYEWVKEGNKKQPYQFSLEHKKPFAFAGIWSRWAGEVNGEEEERITCSILTKASNPSMGKYHHRMPIMLQPKEGEAWLNRSHEKDDLLSILHKNDPDVFVEQVTLDLNVQKTS</sequence>